<evidence type="ECO:0000313" key="11">
    <source>
        <dbReference type="EMBL" id="TXF11473.1"/>
    </source>
</evidence>
<evidence type="ECO:0000256" key="8">
    <source>
        <dbReference type="ARBA" id="ARBA00023211"/>
    </source>
</evidence>
<sequence>MATLVLDRSNLEVRADGAALALYEGGERRGTVPLNLIERVILQGAIRLDTAVLVRLAEEGVATVLLSRRQSRRVAFLLGPVHSDAAVRLGQYQLAMDAAWCGHWARRIVLGKVRAQARLLRDALAVRPDCRKALTDALSALEGTWVRLGGEGDVDPGRIRGMEGAAASAYFRGLVSLFPPSLGFCGRNRRPPRDPVNACLSLGYTLLHFEAVRACHMAGLDPLIGFYHRPAFGRESMACDLVEPLRPRVDGWVWRLFRERRLRGDHFVLDKGACLLHKAGREHFYQDYEAFVPPLRRLLRRECALLARRLKERGEPQLEPLVEGNEEF</sequence>
<protein>
    <recommendedName>
        <fullName evidence="10">CRISPR-associated endonuclease Cas1</fullName>
        <ecNumber evidence="10">3.1.-.-</ecNumber>
    </recommendedName>
</protein>
<dbReference type="GO" id="GO:0051607">
    <property type="term" value="P:defense response to virus"/>
    <property type="evidence" value="ECO:0007669"/>
    <property type="project" value="UniProtKB-UniRule"/>
</dbReference>
<dbReference type="NCBIfam" id="TIGR00287">
    <property type="entry name" value="cas1"/>
    <property type="match status" value="1"/>
</dbReference>
<evidence type="ECO:0000256" key="9">
    <source>
        <dbReference type="ARBA" id="ARBA00038592"/>
    </source>
</evidence>
<dbReference type="PANTHER" id="PTHR34353:SF2">
    <property type="entry name" value="CRISPR-ASSOCIATED ENDONUCLEASE CAS1 1"/>
    <property type="match status" value="1"/>
</dbReference>
<dbReference type="GO" id="GO:0003677">
    <property type="term" value="F:DNA binding"/>
    <property type="evidence" value="ECO:0007669"/>
    <property type="project" value="UniProtKB-KW"/>
</dbReference>
<dbReference type="Proteomes" id="UP000321201">
    <property type="component" value="Unassembled WGS sequence"/>
</dbReference>
<dbReference type="HAMAP" id="MF_01470">
    <property type="entry name" value="Cas1"/>
    <property type="match status" value="1"/>
</dbReference>
<comment type="cofactor">
    <cofactor evidence="10">
        <name>Mg(2+)</name>
        <dbReference type="ChEBI" id="CHEBI:18420"/>
    </cofactor>
    <cofactor evidence="10">
        <name>Mn(2+)</name>
        <dbReference type="ChEBI" id="CHEBI:29035"/>
    </cofactor>
</comment>
<keyword evidence="1 10" id="KW-0540">Nuclease</keyword>
<proteinExistence type="inferred from homology"/>
<keyword evidence="12" id="KW-1185">Reference proteome</keyword>
<comment type="function">
    <text evidence="10">CRISPR (clustered regularly interspaced short palindromic repeat), is an adaptive immune system that provides protection against mobile genetic elements (viruses, transposable elements and conjugative plasmids). CRISPR clusters contain spacers, sequences complementary to antecedent mobile elements, and target invading nucleic acids. CRISPR clusters are transcribed and processed into CRISPR RNA (crRNA). Acts as a dsDNA endonuclease. Involved in the integration of spacer DNA into the CRISPR cassette.</text>
</comment>
<dbReference type="PANTHER" id="PTHR34353">
    <property type="entry name" value="CRISPR-ASSOCIATED ENDONUCLEASE CAS1 1"/>
    <property type="match status" value="1"/>
</dbReference>
<dbReference type="InParanoid" id="A0A5C7EKC8"/>
<dbReference type="Pfam" id="PF01867">
    <property type="entry name" value="Cas_Cas1"/>
    <property type="match status" value="1"/>
</dbReference>
<evidence type="ECO:0000256" key="2">
    <source>
        <dbReference type="ARBA" id="ARBA00022723"/>
    </source>
</evidence>
<feature type="binding site" evidence="10">
    <location>
        <position position="228"/>
    </location>
    <ligand>
        <name>Mn(2+)</name>
        <dbReference type="ChEBI" id="CHEBI:29035"/>
    </ligand>
</feature>
<dbReference type="CDD" id="cd09634">
    <property type="entry name" value="Cas1_I-II-III"/>
    <property type="match status" value="1"/>
</dbReference>
<dbReference type="Gene3D" id="1.20.120.920">
    <property type="entry name" value="CRISPR-associated endonuclease Cas1, C-terminal domain"/>
    <property type="match status" value="1"/>
</dbReference>
<dbReference type="InterPro" id="IPR050646">
    <property type="entry name" value="Cas1"/>
</dbReference>
<dbReference type="EC" id="3.1.-.-" evidence="10"/>
<dbReference type="GO" id="GO:0046872">
    <property type="term" value="F:metal ion binding"/>
    <property type="evidence" value="ECO:0007669"/>
    <property type="project" value="UniProtKB-UniRule"/>
</dbReference>
<evidence type="ECO:0000256" key="4">
    <source>
        <dbReference type="ARBA" id="ARBA00022801"/>
    </source>
</evidence>
<keyword evidence="5 10" id="KW-0460">Magnesium</keyword>
<evidence type="ECO:0000256" key="1">
    <source>
        <dbReference type="ARBA" id="ARBA00022722"/>
    </source>
</evidence>
<evidence type="ECO:0000256" key="5">
    <source>
        <dbReference type="ARBA" id="ARBA00022842"/>
    </source>
</evidence>
<dbReference type="InterPro" id="IPR042206">
    <property type="entry name" value="CRISPR-assoc_Cas1_C"/>
</dbReference>
<feature type="binding site" evidence="10">
    <location>
        <position position="243"/>
    </location>
    <ligand>
        <name>Mn(2+)</name>
        <dbReference type="ChEBI" id="CHEBI:29035"/>
    </ligand>
</feature>
<evidence type="ECO:0000313" key="12">
    <source>
        <dbReference type="Proteomes" id="UP000321201"/>
    </source>
</evidence>
<dbReference type="InterPro" id="IPR042211">
    <property type="entry name" value="CRISPR-assoc_Cas1_N"/>
</dbReference>
<comment type="similarity">
    <text evidence="10">Belongs to the CRISPR-associated endonuclease Cas1 family.</text>
</comment>
<accession>A0A5C7EKC8</accession>
<evidence type="ECO:0000256" key="7">
    <source>
        <dbReference type="ARBA" id="ARBA00023125"/>
    </source>
</evidence>
<dbReference type="GO" id="GO:0016787">
    <property type="term" value="F:hydrolase activity"/>
    <property type="evidence" value="ECO:0007669"/>
    <property type="project" value="UniProtKB-KW"/>
</dbReference>
<dbReference type="RefSeq" id="WP_147800102.1">
    <property type="nucleotide sequence ID" value="NZ_VPFL01000013.1"/>
</dbReference>
<keyword evidence="3 10" id="KW-0255">Endonuclease</keyword>
<comment type="caution">
    <text evidence="11">The sequence shown here is derived from an EMBL/GenBank/DDBJ whole genome shotgun (WGS) entry which is preliminary data.</text>
</comment>
<feature type="binding site" evidence="10">
    <location>
        <position position="163"/>
    </location>
    <ligand>
        <name>Mn(2+)</name>
        <dbReference type="ChEBI" id="CHEBI:29035"/>
    </ligand>
</feature>
<dbReference type="EMBL" id="VPFL01000013">
    <property type="protein sequence ID" value="TXF11473.1"/>
    <property type="molecule type" value="Genomic_DNA"/>
</dbReference>
<dbReference type="GO" id="GO:0004519">
    <property type="term" value="F:endonuclease activity"/>
    <property type="evidence" value="ECO:0007669"/>
    <property type="project" value="UniProtKB-UniRule"/>
</dbReference>
<dbReference type="Gene3D" id="3.100.10.20">
    <property type="entry name" value="CRISPR-associated endonuclease Cas1, N-terminal domain"/>
    <property type="match status" value="1"/>
</dbReference>
<keyword evidence="4 10" id="KW-0378">Hydrolase</keyword>
<dbReference type="GO" id="GO:0043571">
    <property type="term" value="P:maintenance of CRISPR repeat elements"/>
    <property type="evidence" value="ECO:0007669"/>
    <property type="project" value="UniProtKB-UniRule"/>
</dbReference>
<gene>
    <name evidence="10 11" type="primary">cas1</name>
    <name evidence="11" type="ORF">FR698_10205</name>
</gene>
<keyword evidence="7 10" id="KW-0238">DNA-binding</keyword>
<dbReference type="InterPro" id="IPR002729">
    <property type="entry name" value="CRISPR-assoc_Cas1"/>
</dbReference>
<evidence type="ECO:0000256" key="3">
    <source>
        <dbReference type="ARBA" id="ARBA00022759"/>
    </source>
</evidence>
<keyword evidence="8 10" id="KW-0464">Manganese</keyword>
<comment type="subunit">
    <text evidence="9 10">Homodimer, forms a heterotetramer with a Cas2 homodimer.</text>
</comment>
<dbReference type="AlphaFoldDB" id="A0A5C7EKC8"/>
<dbReference type="OrthoDB" id="9803119at2"/>
<keyword evidence="2 10" id="KW-0479">Metal-binding</keyword>
<keyword evidence="6 10" id="KW-0051">Antiviral defense</keyword>
<name>A0A5C7EKC8_9PROT</name>
<reference evidence="11 12" key="1">
    <citation type="submission" date="2019-08" db="EMBL/GenBank/DDBJ databases">
        <title>Pelomicrobium methylotrophicum gen. nov., sp. nov. a moderately thermophilic, facultatively anaerobic, lithoautotrophic and methylotrophic bacterium isolated from a terrestrial mud volcano.</title>
        <authorList>
            <person name="Slobodkina G.B."/>
            <person name="Merkel A.Y."/>
            <person name="Slobodkin A.I."/>
        </authorList>
    </citation>
    <scope>NUCLEOTIDE SEQUENCE [LARGE SCALE GENOMIC DNA]</scope>
    <source>
        <strain evidence="11 12">SM250</strain>
    </source>
</reference>
<organism evidence="11 12">
    <name type="scientific">Pelomicrobium methylotrophicum</name>
    <dbReference type="NCBI Taxonomy" id="2602750"/>
    <lineage>
        <taxon>Bacteria</taxon>
        <taxon>Pseudomonadati</taxon>
        <taxon>Pseudomonadota</taxon>
        <taxon>Hydrogenophilia</taxon>
        <taxon>Hydrogenophilia incertae sedis</taxon>
        <taxon>Pelomicrobium</taxon>
    </lineage>
</organism>
<evidence type="ECO:0000256" key="10">
    <source>
        <dbReference type="HAMAP-Rule" id="MF_01470"/>
    </source>
</evidence>
<evidence type="ECO:0000256" key="6">
    <source>
        <dbReference type="ARBA" id="ARBA00023118"/>
    </source>
</evidence>